<evidence type="ECO:0000256" key="2">
    <source>
        <dbReference type="ARBA" id="ARBA00022630"/>
    </source>
</evidence>
<dbReference type="InterPro" id="IPR002938">
    <property type="entry name" value="FAD-bd"/>
</dbReference>
<feature type="domain" description="FAD-binding" evidence="4">
    <location>
        <begin position="7"/>
        <end position="360"/>
    </location>
</feature>
<protein>
    <submittedName>
        <fullName evidence="5">Unannotated protein</fullName>
    </submittedName>
</protein>
<proteinExistence type="predicted"/>
<dbReference type="PANTHER" id="PTHR43004:SF19">
    <property type="entry name" value="BINDING MONOOXYGENASE, PUTATIVE (JCVI)-RELATED"/>
    <property type="match status" value="1"/>
</dbReference>
<dbReference type="Gene3D" id="3.40.30.120">
    <property type="match status" value="1"/>
</dbReference>
<organism evidence="5">
    <name type="scientific">freshwater metagenome</name>
    <dbReference type="NCBI Taxonomy" id="449393"/>
    <lineage>
        <taxon>unclassified sequences</taxon>
        <taxon>metagenomes</taxon>
        <taxon>ecological metagenomes</taxon>
    </lineage>
</organism>
<evidence type="ECO:0000259" key="4">
    <source>
        <dbReference type="Pfam" id="PF01494"/>
    </source>
</evidence>
<dbReference type="Pfam" id="PF01494">
    <property type="entry name" value="FAD_binding_3"/>
    <property type="match status" value="1"/>
</dbReference>
<dbReference type="Gene3D" id="3.50.50.60">
    <property type="entry name" value="FAD/NAD(P)-binding domain"/>
    <property type="match status" value="1"/>
</dbReference>
<dbReference type="EMBL" id="CAEZSR010000032">
    <property type="protein sequence ID" value="CAB4552614.1"/>
    <property type="molecule type" value="Genomic_DNA"/>
</dbReference>
<dbReference type="GO" id="GO:0016709">
    <property type="term" value="F:oxidoreductase activity, acting on paired donors, with incorporation or reduction of molecular oxygen, NAD(P)H as one donor, and incorporation of one atom of oxygen"/>
    <property type="evidence" value="ECO:0007669"/>
    <property type="project" value="UniProtKB-ARBA"/>
</dbReference>
<dbReference type="Pfam" id="PF21274">
    <property type="entry name" value="Rng_hyd_C"/>
    <property type="match status" value="1"/>
</dbReference>
<dbReference type="PRINTS" id="PR00420">
    <property type="entry name" value="RNGMNOXGNASE"/>
</dbReference>
<evidence type="ECO:0000256" key="1">
    <source>
        <dbReference type="ARBA" id="ARBA00001974"/>
    </source>
</evidence>
<dbReference type="AlphaFoldDB" id="A0A6J6CN32"/>
<dbReference type="SUPFAM" id="SSF51905">
    <property type="entry name" value="FAD/NAD(P)-binding domain"/>
    <property type="match status" value="1"/>
</dbReference>
<comment type="cofactor">
    <cofactor evidence="1">
        <name>FAD</name>
        <dbReference type="ChEBI" id="CHEBI:57692"/>
    </cofactor>
</comment>
<gene>
    <name evidence="5" type="ORF">UFOPK1493_01181</name>
</gene>
<evidence type="ECO:0000313" key="5">
    <source>
        <dbReference type="EMBL" id="CAB4552614.1"/>
    </source>
</evidence>
<keyword evidence="3" id="KW-0274">FAD</keyword>
<name>A0A6J6CN32_9ZZZZ</name>
<keyword evidence="2" id="KW-0285">Flavoprotein</keyword>
<reference evidence="5" key="1">
    <citation type="submission" date="2020-05" db="EMBL/GenBank/DDBJ databases">
        <authorList>
            <person name="Chiriac C."/>
            <person name="Salcher M."/>
            <person name="Ghai R."/>
            <person name="Kavagutti S V."/>
        </authorList>
    </citation>
    <scope>NUCLEOTIDE SEQUENCE</scope>
</reference>
<dbReference type="InterPro" id="IPR036188">
    <property type="entry name" value="FAD/NAD-bd_sf"/>
</dbReference>
<dbReference type="PANTHER" id="PTHR43004">
    <property type="entry name" value="TRK SYSTEM POTASSIUM UPTAKE PROTEIN"/>
    <property type="match status" value="1"/>
</dbReference>
<dbReference type="InterPro" id="IPR050641">
    <property type="entry name" value="RIFMO-like"/>
</dbReference>
<dbReference type="Gene3D" id="3.30.9.10">
    <property type="entry name" value="D-Amino Acid Oxidase, subunit A, domain 2"/>
    <property type="match status" value="1"/>
</dbReference>
<evidence type="ECO:0000256" key="3">
    <source>
        <dbReference type="ARBA" id="ARBA00022827"/>
    </source>
</evidence>
<sequence length="537" mass="58334">MTGPPRVAICGAGPVGLAMALELARFDVHSIVFERHPGTAVHPKARNINTRTMEVARQWGGGVTRRLRELDLPEGWTDQIVYTRTLAGEEYGRVTTPGFSGSGDHLSPERPVLSSQDRFEPVLLRAAIGSGKVTVRFGTEVIRARDEHDHVRVDVRDRSTGEEDHVSVPYVIAADGAASGTRERLGIPLVGRAAGSHNINVHFRADLAPWTDQRRGVMYWVADAGHRGVFQPLDGAGTWLCQISYDGNPVVRDSFSAERCTAWIRQAVGEPELDVDVLSISPWVMNVLVAERFRVGRVFLVGDAAHQMPPTGGFGMNTGIQSAHNLAWKLAAALDGVAGPELLDSFEHERRPVAASNAQRSFDNSRSVWAVAQAGRGEHPDGLTPREAVARAHRYGNFAGMEFGHVYDSAVITSDGSPLPTPADPVEDYVPVARPGHRAPHAWITQRGRPMSTLDTVRHGFALVCSGVRPWVALAAEHDVRPYVIDDPTVRTAYGIGDTGAVLIRPDGYVAARWPHDPGRTTAADVRAAVQRARGWS</sequence>
<dbReference type="GO" id="GO:0071949">
    <property type="term" value="F:FAD binding"/>
    <property type="evidence" value="ECO:0007669"/>
    <property type="project" value="InterPro"/>
</dbReference>
<accession>A0A6J6CN32</accession>